<evidence type="ECO:0000313" key="4">
    <source>
        <dbReference type="Proteomes" id="UP000272400"/>
    </source>
</evidence>
<dbReference type="SUPFAM" id="SSF53448">
    <property type="entry name" value="Nucleotide-diphospho-sugar transferases"/>
    <property type="match status" value="1"/>
</dbReference>
<dbReference type="Proteomes" id="UP000272400">
    <property type="component" value="Unassembled WGS sequence"/>
</dbReference>
<sequence length="616" mass="67145">MPHPKASVIVPVYNCRTSLEHCVGSVLSQTLSDLELICVDDGSTDGSLELLRQISDPRMTVITQPNSGGPGAPRNAGLDRATGEFVLFLDADDWLGPRALELMVGMAEDNDTDIVIGKYVGVGRKVPVRLFRQTVARTTIYDDKPDLYATLAPLKLFRRELIGDMRFPEGLLSHEDQEFTALAYFKAKAVSVLADYDAYFWVEREDGSSIMQQGGAVDDAFFPVIGRVMRLVEAHTEPGNARNRMLRRHFREEVMSRFGRAYLASSPADRVITEGYARELMEQHLTPEITEASAPFFRQLAHCLLNGREDLLPEIVAFRVAVDAEEAVAPLKAVDGRIYQDTPGFGELPDSCYDVSDRVPFRVALTRAEWEGSGLVLEGDVELPGAVPAELSVVLRDRNDDPVEYPFAVASTAPFRVVLDLAETTLAKGRWDLVVRASLGGVPLAARPSLGELEVPGDRYVPVHDGKPVVRGHVTDYGNLSVDAGWQSKTPEWSASARVVGGALEVVGEMPASTPVKIVAKLRGESEVVEVPAKFSGDSFTASLPLKQMRDGTWQIEFEVGGMRGAFLPDALASGRIGLRRTGRPYRTNGGRLAATLAAAPVLPRLLAKAGLRGRP</sequence>
<accession>A0A3N1D9A3</accession>
<dbReference type="AlphaFoldDB" id="A0A3N1D9A3"/>
<dbReference type="RefSeq" id="WP_170201740.1">
    <property type="nucleotide sequence ID" value="NZ_RJKE01000001.1"/>
</dbReference>
<protein>
    <submittedName>
        <fullName evidence="3">Glycosyltransferase involved in cell wall biosynthesis</fullName>
    </submittedName>
</protein>
<keyword evidence="4" id="KW-1185">Reference proteome</keyword>
<dbReference type="InterPro" id="IPR029044">
    <property type="entry name" value="Nucleotide-diphossugar_trans"/>
</dbReference>
<evidence type="ECO:0000313" key="3">
    <source>
        <dbReference type="EMBL" id="ROO90049.1"/>
    </source>
</evidence>
<name>A0A3N1D9A3_9ACTN</name>
<dbReference type="EMBL" id="RJKE01000001">
    <property type="protein sequence ID" value="ROO90049.1"/>
    <property type="molecule type" value="Genomic_DNA"/>
</dbReference>
<feature type="domain" description="Glycosyltransferase 2-like" evidence="1">
    <location>
        <begin position="7"/>
        <end position="129"/>
    </location>
</feature>
<organism evidence="3 4">
    <name type="scientific">Actinocorallia herbida</name>
    <dbReference type="NCBI Taxonomy" id="58109"/>
    <lineage>
        <taxon>Bacteria</taxon>
        <taxon>Bacillati</taxon>
        <taxon>Actinomycetota</taxon>
        <taxon>Actinomycetes</taxon>
        <taxon>Streptosporangiales</taxon>
        <taxon>Thermomonosporaceae</taxon>
        <taxon>Actinocorallia</taxon>
    </lineage>
</organism>
<dbReference type="InterPro" id="IPR001173">
    <property type="entry name" value="Glyco_trans_2-like"/>
</dbReference>
<dbReference type="Pfam" id="PF22181">
    <property type="entry name" value="TarS_linker"/>
    <property type="match status" value="1"/>
</dbReference>
<dbReference type="CDD" id="cd00761">
    <property type="entry name" value="Glyco_tranf_GTA_type"/>
    <property type="match status" value="1"/>
</dbReference>
<dbReference type="GO" id="GO:0016758">
    <property type="term" value="F:hexosyltransferase activity"/>
    <property type="evidence" value="ECO:0007669"/>
    <property type="project" value="UniProtKB-ARBA"/>
</dbReference>
<dbReference type="Gene3D" id="3.90.550.10">
    <property type="entry name" value="Spore Coat Polysaccharide Biosynthesis Protein SpsA, Chain A"/>
    <property type="match status" value="1"/>
</dbReference>
<comment type="caution">
    <text evidence="3">The sequence shown here is derived from an EMBL/GenBank/DDBJ whole genome shotgun (WGS) entry which is preliminary data.</text>
</comment>
<evidence type="ECO:0000259" key="1">
    <source>
        <dbReference type="Pfam" id="PF00535"/>
    </source>
</evidence>
<dbReference type="PANTHER" id="PTHR22916">
    <property type="entry name" value="GLYCOSYLTRANSFERASE"/>
    <property type="match status" value="1"/>
</dbReference>
<evidence type="ECO:0000259" key="2">
    <source>
        <dbReference type="Pfam" id="PF22181"/>
    </source>
</evidence>
<gene>
    <name evidence="3" type="ORF">EDD29_7762</name>
</gene>
<reference evidence="3 4" key="1">
    <citation type="submission" date="2018-11" db="EMBL/GenBank/DDBJ databases">
        <title>Sequencing the genomes of 1000 actinobacteria strains.</title>
        <authorList>
            <person name="Klenk H.-P."/>
        </authorList>
    </citation>
    <scope>NUCLEOTIDE SEQUENCE [LARGE SCALE GENOMIC DNA]</scope>
    <source>
        <strain evidence="3 4">DSM 44254</strain>
    </source>
</reference>
<dbReference type="Pfam" id="PF00535">
    <property type="entry name" value="Glycos_transf_2"/>
    <property type="match status" value="1"/>
</dbReference>
<keyword evidence="3" id="KW-0808">Transferase</keyword>
<dbReference type="InterPro" id="IPR054028">
    <property type="entry name" value="TarS/TarP_linker"/>
</dbReference>
<feature type="domain" description="TarS/TarP linker" evidence="2">
    <location>
        <begin position="220"/>
        <end position="312"/>
    </location>
</feature>
<dbReference type="PANTHER" id="PTHR22916:SF3">
    <property type="entry name" value="UDP-GLCNAC:BETAGAL BETA-1,3-N-ACETYLGLUCOSAMINYLTRANSFERASE-LIKE PROTEIN 1"/>
    <property type="match status" value="1"/>
</dbReference>
<proteinExistence type="predicted"/>